<dbReference type="InterPro" id="IPR052337">
    <property type="entry name" value="SAT4-like"/>
</dbReference>
<dbReference type="OrthoDB" id="5273647at2759"/>
<keyword evidence="3 6" id="KW-1133">Transmembrane helix</keyword>
<gene>
    <name evidence="8" type="ORF">ANOM_002413</name>
</gene>
<dbReference type="InterPro" id="IPR049326">
    <property type="entry name" value="Rhodopsin_dom_fungi"/>
</dbReference>
<reference evidence="8 9" key="1">
    <citation type="submission" date="2014-06" db="EMBL/GenBank/DDBJ databases">
        <title>The Genome of the Aflatoxigenic Filamentous Fungus Aspergillus nomius.</title>
        <authorList>
            <person name="Moore M.G."/>
            <person name="Shannon B.M."/>
            <person name="Brian M.M."/>
        </authorList>
    </citation>
    <scope>NUCLEOTIDE SEQUENCE [LARGE SCALE GENOMIC DNA]</scope>
    <source>
        <strain evidence="8 9">NRRL 13137</strain>
    </source>
</reference>
<protein>
    <recommendedName>
        <fullName evidence="7">Rhodopsin domain-containing protein</fullName>
    </recommendedName>
</protein>
<feature type="domain" description="Rhodopsin" evidence="7">
    <location>
        <begin position="126"/>
        <end position="291"/>
    </location>
</feature>
<dbReference type="STRING" id="1509407.A0A0L1JC89"/>
<keyword evidence="2 6" id="KW-0812">Transmembrane</keyword>
<comment type="subcellular location">
    <subcellularLocation>
        <location evidence="1">Membrane</location>
        <topology evidence="1">Multi-pass membrane protein</topology>
    </subcellularLocation>
</comment>
<accession>A0A0L1JC89</accession>
<dbReference type="AlphaFoldDB" id="A0A0L1JC89"/>
<dbReference type="GO" id="GO:0016020">
    <property type="term" value="C:membrane"/>
    <property type="evidence" value="ECO:0007669"/>
    <property type="project" value="UniProtKB-SubCell"/>
</dbReference>
<proteinExistence type="inferred from homology"/>
<evidence type="ECO:0000259" key="7">
    <source>
        <dbReference type="Pfam" id="PF20684"/>
    </source>
</evidence>
<comment type="similarity">
    <text evidence="5">Belongs to the SAT4 family.</text>
</comment>
<name>A0A0L1JC89_ASPN3</name>
<dbReference type="GeneID" id="26804217"/>
<dbReference type="RefSeq" id="XP_015409946.1">
    <property type="nucleotide sequence ID" value="XM_015547670.1"/>
</dbReference>
<evidence type="ECO:0000256" key="4">
    <source>
        <dbReference type="ARBA" id="ARBA00023136"/>
    </source>
</evidence>
<feature type="transmembrane region" description="Helical" evidence="6">
    <location>
        <begin position="12"/>
        <end position="33"/>
    </location>
</feature>
<comment type="caution">
    <text evidence="8">The sequence shown here is derived from an EMBL/GenBank/DDBJ whole genome shotgun (WGS) entry which is preliminary data.</text>
</comment>
<dbReference type="PANTHER" id="PTHR33048:SF146">
    <property type="entry name" value="INTEGRAL MEMBRANE PROTEIN"/>
    <property type="match status" value="1"/>
</dbReference>
<feature type="transmembrane region" description="Helical" evidence="6">
    <location>
        <begin position="198"/>
        <end position="215"/>
    </location>
</feature>
<evidence type="ECO:0000313" key="8">
    <source>
        <dbReference type="EMBL" id="KNG89023.1"/>
    </source>
</evidence>
<dbReference type="Proteomes" id="UP000037505">
    <property type="component" value="Unassembled WGS sequence"/>
</dbReference>
<sequence length="379" mass="42246">MVSIQPGSQQDLQIGSYVIFGVAMIMIGMRLYARQFLLGKLGSDDILIILASLASIGELVTVPKMYECGIGRHLMELTLKEQECTRKWAWISQVLYFLSLGYSYISRHNAQPQLLGPANVNMNRIFRLAKGSMVALYVRLASNKTHIRFLYGVGAVILSHGIAATLVASFICEPISVLWGPEFPQGCLDLMSFNYFNGAFHVTTDILLALLPIPIVKKLQTNNRRKIGLIIAFGIGILTICASIARQVTQVIALRSRDFQWNWSAAELTTCLEINMSLICASVPAMRSLFKVYFGSTGLTNRRAYEHELNDRYTHGSGARKAFNDFSNVEETQRQTRTNTITSRSRSMDSFSATMYGAKDGVVQTTEFRVSYGNRASLC</sequence>
<feature type="domain" description="Rhodopsin" evidence="7">
    <location>
        <begin position="29"/>
        <end position="106"/>
    </location>
</feature>
<evidence type="ECO:0000256" key="3">
    <source>
        <dbReference type="ARBA" id="ARBA00022989"/>
    </source>
</evidence>
<feature type="transmembrane region" description="Helical" evidence="6">
    <location>
        <begin position="227"/>
        <end position="245"/>
    </location>
</feature>
<evidence type="ECO:0000256" key="1">
    <source>
        <dbReference type="ARBA" id="ARBA00004141"/>
    </source>
</evidence>
<keyword evidence="4 6" id="KW-0472">Membrane</keyword>
<evidence type="ECO:0000256" key="6">
    <source>
        <dbReference type="SAM" id="Phobius"/>
    </source>
</evidence>
<dbReference type="EMBL" id="JNOM01000040">
    <property type="protein sequence ID" value="KNG89023.1"/>
    <property type="molecule type" value="Genomic_DNA"/>
</dbReference>
<feature type="transmembrane region" description="Helical" evidence="6">
    <location>
        <begin position="149"/>
        <end position="171"/>
    </location>
</feature>
<feature type="transmembrane region" description="Helical" evidence="6">
    <location>
        <begin position="45"/>
        <end position="66"/>
    </location>
</feature>
<dbReference type="PANTHER" id="PTHR33048">
    <property type="entry name" value="PTH11-LIKE INTEGRAL MEMBRANE PROTEIN (AFU_ORTHOLOGUE AFUA_5G11245)"/>
    <property type="match status" value="1"/>
</dbReference>
<evidence type="ECO:0000256" key="5">
    <source>
        <dbReference type="ARBA" id="ARBA00038359"/>
    </source>
</evidence>
<dbReference type="Pfam" id="PF20684">
    <property type="entry name" value="Fung_rhodopsin"/>
    <property type="match status" value="2"/>
</dbReference>
<keyword evidence="9" id="KW-1185">Reference proteome</keyword>
<evidence type="ECO:0000256" key="2">
    <source>
        <dbReference type="ARBA" id="ARBA00022692"/>
    </source>
</evidence>
<organism evidence="8 9">
    <name type="scientific">Aspergillus nomiae NRRL (strain ATCC 15546 / NRRL 13137 / CBS 260.88 / M93)</name>
    <dbReference type="NCBI Taxonomy" id="1509407"/>
    <lineage>
        <taxon>Eukaryota</taxon>
        <taxon>Fungi</taxon>
        <taxon>Dikarya</taxon>
        <taxon>Ascomycota</taxon>
        <taxon>Pezizomycotina</taxon>
        <taxon>Eurotiomycetes</taxon>
        <taxon>Eurotiomycetidae</taxon>
        <taxon>Eurotiales</taxon>
        <taxon>Aspergillaceae</taxon>
        <taxon>Aspergillus</taxon>
        <taxon>Aspergillus subgen. Circumdati</taxon>
    </lineage>
</organism>
<evidence type="ECO:0000313" key="9">
    <source>
        <dbReference type="Proteomes" id="UP000037505"/>
    </source>
</evidence>